<accession>A0AAX4NFP2</accession>
<dbReference type="KEGG" id="omr:OXIME_000326"/>
<evidence type="ECO:0000313" key="2">
    <source>
        <dbReference type="Proteomes" id="UP001451606"/>
    </source>
</evidence>
<reference evidence="1 2" key="1">
    <citation type="submission" date="2023-09" db="EMBL/GenBank/DDBJ databases">
        <authorList>
            <person name="Golyshina O.V."/>
            <person name="Lunev E.A."/>
            <person name="Bargiela R."/>
            <person name="Gaines M.C."/>
            <person name="Daum B."/>
            <person name="Bale N.J."/>
            <person name="Koenen M."/>
            <person name="Sinninghe Damst J.S."/>
            <person name="Yakimov M."/>
            <person name="Golyshin P.N."/>
        </authorList>
    </citation>
    <scope>NUCLEOTIDE SEQUENCE [LARGE SCALE GENOMIC DNA]</scope>
    <source>
        <strain evidence="1 2">M1</strain>
    </source>
</reference>
<name>A0AAX4NFP2_9ARCH</name>
<organism evidence="1 2">
    <name type="scientific">Oxyplasma meridianum</name>
    <dbReference type="NCBI Taxonomy" id="3073602"/>
    <lineage>
        <taxon>Archaea</taxon>
        <taxon>Methanobacteriati</taxon>
        <taxon>Thermoplasmatota</taxon>
        <taxon>Thermoplasmata</taxon>
        <taxon>Thermoplasmatales</taxon>
        <taxon>Thermoplasmataceae</taxon>
        <taxon>Oxyplasma</taxon>
    </lineage>
</organism>
<dbReference type="EMBL" id="CP133772">
    <property type="protein sequence ID" value="WYX99782.1"/>
    <property type="molecule type" value="Genomic_DNA"/>
</dbReference>
<keyword evidence="2" id="KW-1185">Reference proteome</keyword>
<protein>
    <submittedName>
        <fullName evidence="1">Uncharacterized protein</fullName>
    </submittedName>
</protein>
<dbReference type="Proteomes" id="UP001451606">
    <property type="component" value="Chromosome"/>
</dbReference>
<proteinExistence type="predicted"/>
<sequence>MVKYLLDGGHEVIIGSSGKTEVEFNRNISYISQDRFHPLSVREKIGNLGYFDLVYDLLAYIVRDVKKVFTKDSIVHFLKMKAKEIADKHNKNLQSLEI</sequence>
<dbReference type="RefSeq" id="WP_393971744.1">
    <property type="nucleotide sequence ID" value="NZ_CP133772.1"/>
</dbReference>
<dbReference type="GeneID" id="95967050"/>
<evidence type="ECO:0000313" key="1">
    <source>
        <dbReference type="EMBL" id="WYX99782.1"/>
    </source>
</evidence>
<dbReference type="AlphaFoldDB" id="A0AAX4NFP2"/>
<gene>
    <name evidence="1" type="ORF">OXIME_000326</name>
</gene>